<reference evidence="3" key="1">
    <citation type="submission" date="2020-05" db="EMBL/GenBank/DDBJ databases">
        <authorList>
            <person name="Chiriac C."/>
            <person name="Salcher M."/>
            <person name="Ghai R."/>
            <person name="Kavagutti S V."/>
        </authorList>
    </citation>
    <scope>NUCLEOTIDE SEQUENCE</scope>
</reference>
<feature type="transmembrane region" description="Helical" evidence="2">
    <location>
        <begin position="20"/>
        <end position="40"/>
    </location>
</feature>
<dbReference type="AlphaFoldDB" id="A0A6J7QS81"/>
<protein>
    <submittedName>
        <fullName evidence="3">Unannotated protein</fullName>
    </submittedName>
</protein>
<name>A0A6J7QS81_9ZZZZ</name>
<evidence type="ECO:0000256" key="2">
    <source>
        <dbReference type="SAM" id="Phobius"/>
    </source>
</evidence>
<dbReference type="EMBL" id="CAFBOZ010000268">
    <property type="protein sequence ID" value="CAB5019509.1"/>
    <property type="molecule type" value="Genomic_DNA"/>
</dbReference>
<sequence length="69" mass="7522">MSSTTPPPALPRELDPTVVSPGLVGLFFFVALFVAVFFLMRSMVKQLRRIDIPGDNDSGPPPEGERPLP</sequence>
<gene>
    <name evidence="3" type="ORF">UFOPK3992_01624</name>
</gene>
<keyword evidence="2" id="KW-1133">Transmembrane helix</keyword>
<organism evidence="3">
    <name type="scientific">freshwater metagenome</name>
    <dbReference type="NCBI Taxonomy" id="449393"/>
    <lineage>
        <taxon>unclassified sequences</taxon>
        <taxon>metagenomes</taxon>
        <taxon>ecological metagenomes</taxon>
    </lineage>
</organism>
<proteinExistence type="predicted"/>
<feature type="region of interest" description="Disordered" evidence="1">
    <location>
        <begin position="50"/>
        <end position="69"/>
    </location>
</feature>
<keyword evidence="2" id="KW-0472">Membrane</keyword>
<evidence type="ECO:0000313" key="3">
    <source>
        <dbReference type="EMBL" id="CAB5019509.1"/>
    </source>
</evidence>
<evidence type="ECO:0000256" key="1">
    <source>
        <dbReference type="SAM" id="MobiDB-lite"/>
    </source>
</evidence>
<accession>A0A6J7QS81</accession>
<keyword evidence="2" id="KW-0812">Transmembrane</keyword>